<dbReference type="PANTHER" id="PTHR10724:SF7">
    <property type="entry name" value="SMALL RIBOSOMAL SUBUNIT PROTEIN BS1C"/>
    <property type="match status" value="1"/>
</dbReference>
<dbReference type="InterPro" id="IPR012340">
    <property type="entry name" value="NA-bd_OB-fold"/>
</dbReference>
<evidence type="ECO:0000256" key="4">
    <source>
        <dbReference type="ARBA" id="ARBA00025604"/>
    </source>
</evidence>
<comment type="function">
    <text evidence="4">Binds mRNA; thus facilitating recognition of the initiation point. It is needed to translate mRNA with a short Shine-Dalgarno (SD) purine-rich sequence.</text>
</comment>
<dbReference type="EMBL" id="MEVD01000004">
    <property type="protein sequence ID" value="OGC54233.1"/>
    <property type="molecule type" value="Genomic_DNA"/>
</dbReference>
<keyword evidence="3" id="KW-0687">Ribonucleoprotein</keyword>
<proteinExistence type="inferred from homology"/>
<protein>
    <recommendedName>
        <fullName evidence="5">S1 motif domain-containing protein</fullName>
    </recommendedName>
</protein>
<feature type="domain" description="S1 motif" evidence="5">
    <location>
        <begin position="219"/>
        <end position="287"/>
    </location>
</feature>
<keyword evidence="2" id="KW-0689">Ribosomal protein</keyword>
<evidence type="ECO:0000259" key="5">
    <source>
        <dbReference type="PROSITE" id="PS50126"/>
    </source>
</evidence>
<dbReference type="InterPro" id="IPR003029">
    <property type="entry name" value="S1_domain"/>
</dbReference>
<dbReference type="GO" id="GO:0003729">
    <property type="term" value="F:mRNA binding"/>
    <property type="evidence" value="ECO:0007669"/>
    <property type="project" value="TreeGrafter"/>
</dbReference>
<dbReference type="STRING" id="1802620.A3D91_01665"/>
<feature type="domain" description="S1 motif" evidence="5">
    <location>
        <begin position="31"/>
        <end position="98"/>
    </location>
</feature>
<dbReference type="GO" id="GO:0006412">
    <property type="term" value="P:translation"/>
    <property type="evidence" value="ECO:0007669"/>
    <property type="project" value="TreeGrafter"/>
</dbReference>
<dbReference type="PRINTS" id="PR00681">
    <property type="entry name" value="RIBOSOMALS1"/>
</dbReference>
<dbReference type="SMART" id="SM00316">
    <property type="entry name" value="S1"/>
    <property type="match status" value="4"/>
</dbReference>
<evidence type="ECO:0000256" key="1">
    <source>
        <dbReference type="ARBA" id="ARBA00006767"/>
    </source>
</evidence>
<organism evidence="6 7">
    <name type="scientific">candidate division WWE3 bacterium RIFCSPHIGHO2_02_FULL_38_14</name>
    <dbReference type="NCBI Taxonomy" id="1802620"/>
    <lineage>
        <taxon>Bacteria</taxon>
        <taxon>Katanobacteria</taxon>
    </lineage>
</organism>
<dbReference type="SUPFAM" id="SSF50249">
    <property type="entry name" value="Nucleic acid-binding proteins"/>
    <property type="match status" value="4"/>
</dbReference>
<reference evidence="6 7" key="1">
    <citation type="journal article" date="2016" name="Nat. Commun.">
        <title>Thousands of microbial genomes shed light on interconnected biogeochemical processes in an aquifer system.</title>
        <authorList>
            <person name="Anantharaman K."/>
            <person name="Brown C.T."/>
            <person name="Hug L.A."/>
            <person name="Sharon I."/>
            <person name="Castelle C.J."/>
            <person name="Probst A.J."/>
            <person name="Thomas B.C."/>
            <person name="Singh A."/>
            <person name="Wilkins M.J."/>
            <person name="Karaoz U."/>
            <person name="Brodie E.L."/>
            <person name="Williams K.H."/>
            <person name="Hubbard S.S."/>
            <person name="Banfield J.F."/>
        </authorList>
    </citation>
    <scope>NUCLEOTIDE SEQUENCE [LARGE SCALE GENOMIC DNA]</scope>
</reference>
<sequence length="370" mass="40118">MSKATKVHKENSKMQKLLEEKGVDVKQFRPGDLIDGVVVSVSHGEILVDVGAKSEGIVSGTELGTEDKYFKTLKPGDNVIAMVVQSENDQGYMVLSLKRAEKDRKWYDAEVAFKDGSVLEATVVEYNKGGLLADCLGLRGFIPLSHLDRVHFANDIAKFAAGSESELKASLKVLSGKVLKVKIIEMDKSKNRLVLSEKDALGAYSEEARHEKLAKIKAGDVLEGIVTGIMPFGVFVDLDGVEGLVHISEIAWEKVNHPSNYFAVGSTVQVKVLGIDGESGKLALSVKRLTENPWEKAEEKYKVGTKVQGVVSKVVPFGAFVNLEKGLDGLVHVSETSGPLKEGEEVTAVVTQVDAENQKLALSIRQAEES</sequence>
<comment type="similarity">
    <text evidence="1">Belongs to the bacterial ribosomal protein bS1 family.</text>
</comment>
<feature type="domain" description="S1 motif" evidence="5">
    <location>
        <begin position="116"/>
        <end position="198"/>
    </location>
</feature>
<dbReference type="AlphaFoldDB" id="A0A1F4VBY9"/>
<evidence type="ECO:0000256" key="3">
    <source>
        <dbReference type="ARBA" id="ARBA00023274"/>
    </source>
</evidence>
<feature type="domain" description="S1 motif" evidence="5">
    <location>
        <begin position="304"/>
        <end position="365"/>
    </location>
</feature>
<dbReference type="FunFam" id="2.40.50.140:FF:000103">
    <property type="entry name" value="protein RRP5 homolog"/>
    <property type="match status" value="1"/>
</dbReference>
<dbReference type="Proteomes" id="UP000178127">
    <property type="component" value="Unassembled WGS sequence"/>
</dbReference>
<dbReference type="Pfam" id="PF00575">
    <property type="entry name" value="S1"/>
    <property type="match status" value="4"/>
</dbReference>
<dbReference type="InterPro" id="IPR035104">
    <property type="entry name" value="Ribosomal_protein_S1-like"/>
</dbReference>
<comment type="caution">
    <text evidence="6">The sequence shown here is derived from an EMBL/GenBank/DDBJ whole genome shotgun (WGS) entry which is preliminary data.</text>
</comment>
<dbReference type="CDD" id="cd04465">
    <property type="entry name" value="S1_RPS1_repeat_ec2_hs2"/>
    <property type="match status" value="1"/>
</dbReference>
<dbReference type="PANTHER" id="PTHR10724">
    <property type="entry name" value="30S RIBOSOMAL PROTEIN S1"/>
    <property type="match status" value="1"/>
</dbReference>
<evidence type="ECO:0000313" key="6">
    <source>
        <dbReference type="EMBL" id="OGC54233.1"/>
    </source>
</evidence>
<evidence type="ECO:0000313" key="7">
    <source>
        <dbReference type="Proteomes" id="UP000178127"/>
    </source>
</evidence>
<accession>A0A1F4VBY9</accession>
<dbReference type="GO" id="GO:0003735">
    <property type="term" value="F:structural constituent of ribosome"/>
    <property type="evidence" value="ECO:0007669"/>
    <property type="project" value="TreeGrafter"/>
</dbReference>
<dbReference type="CDD" id="cd05688">
    <property type="entry name" value="S1_RPS1_repeat_ec3"/>
    <property type="match status" value="1"/>
</dbReference>
<dbReference type="GO" id="GO:0022627">
    <property type="term" value="C:cytosolic small ribosomal subunit"/>
    <property type="evidence" value="ECO:0007669"/>
    <property type="project" value="TreeGrafter"/>
</dbReference>
<gene>
    <name evidence="6" type="ORF">A3D91_01665</name>
</gene>
<dbReference type="InterPro" id="IPR050437">
    <property type="entry name" value="Ribos_protein_bS1-like"/>
</dbReference>
<dbReference type="Gene3D" id="2.40.50.140">
    <property type="entry name" value="Nucleic acid-binding proteins"/>
    <property type="match status" value="4"/>
</dbReference>
<dbReference type="PROSITE" id="PS50126">
    <property type="entry name" value="S1"/>
    <property type="match status" value="4"/>
</dbReference>
<evidence type="ECO:0000256" key="2">
    <source>
        <dbReference type="ARBA" id="ARBA00022980"/>
    </source>
</evidence>
<name>A0A1F4VBY9_UNCKA</name>